<protein>
    <submittedName>
        <fullName evidence="1">Uncharacterized protein</fullName>
    </submittedName>
</protein>
<sequence length="77" mass="8714">MHIALSLTQCVSSTRSRSCPWCFCDGSKSCNNTCLSDHAMLFAGWWILCSACSKVYSMDQVHFYQLLHLPAVHWVSI</sequence>
<evidence type="ECO:0000313" key="1">
    <source>
        <dbReference type="EMBL" id="BAT92523.1"/>
    </source>
</evidence>
<keyword evidence="2" id="KW-1185">Reference proteome</keyword>
<proteinExistence type="predicted"/>
<name>A0A0S3SIA4_PHAAN</name>
<accession>A0A0S3SIA4</accession>
<evidence type="ECO:0000313" key="2">
    <source>
        <dbReference type="Proteomes" id="UP000291084"/>
    </source>
</evidence>
<gene>
    <name evidence="1" type="primary">Vigan.07G126300</name>
    <name evidence="1" type="ORF">VIGAN_07126300</name>
</gene>
<dbReference type="EMBL" id="AP015040">
    <property type="protein sequence ID" value="BAT92523.1"/>
    <property type="molecule type" value="Genomic_DNA"/>
</dbReference>
<dbReference type="Proteomes" id="UP000291084">
    <property type="component" value="Chromosome 7"/>
</dbReference>
<reference evidence="1 2" key="1">
    <citation type="journal article" date="2015" name="Sci. Rep.">
        <title>The power of single molecule real-time sequencing technology in the de novo assembly of a eukaryotic genome.</title>
        <authorList>
            <person name="Sakai H."/>
            <person name="Naito K."/>
            <person name="Ogiso-Tanaka E."/>
            <person name="Takahashi Y."/>
            <person name="Iseki K."/>
            <person name="Muto C."/>
            <person name="Satou K."/>
            <person name="Teruya K."/>
            <person name="Shiroma A."/>
            <person name="Shimoji M."/>
            <person name="Hirano T."/>
            <person name="Itoh T."/>
            <person name="Kaga A."/>
            <person name="Tomooka N."/>
        </authorList>
    </citation>
    <scope>NUCLEOTIDE SEQUENCE [LARGE SCALE GENOMIC DNA]</scope>
    <source>
        <strain evidence="2">cv. Shumari</strain>
    </source>
</reference>
<organism evidence="1 2">
    <name type="scientific">Vigna angularis var. angularis</name>
    <dbReference type="NCBI Taxonomy" id="157739"/>
    <lineage>
        <taxon>Eukaryota</taxon>
        <taxon>Viridiplantae</taxon>
        <taxon>Streptophyta</taxon>
        <taxon>Embryophyta</taxon>
        <taxon>Tracheophyta</taxon>
        <taxon>Spermatophyta</taxon>
        <taxon>Magnoliopsida</taxon>
        <taxon>eudicotyledons</taxon>
        <taxon>Gunneridae</taxon>
        <taxon>Pentapetalae</taxon>
        <taxon>rosids</taxon>
        <taxon>fabids</taxon>
        <taxon>Fabales</taxon>
        <taxon>Fabaceae</taxon>
        <taxon>Papilionoideae</taxon>
        <taxon>50 kb inversion clade</taxon>
        <taxon>NPAAA clade</taxon>
        <taxon>indigoferoid/millettioid clade</taxon>
        <taxon>Phaseoleae</taxon>
        <taxon>Vigna</taxon>
    </lineage>
</organism>
<dbReference type="AlphaFoldDB" id="A0A0S3SIA4"/>